<dbReference type="Gene3D" id="2.60.120.260">
    <property type="entry name" value="Galactose-binding domain-like"/>
    <property type="match status" value="1"/>
</dbReference>
<dbReference type="GO" id="GO:0016301">
    <property type="term" value="F:kinase activity"/>
    <property type="evidence" value="ECO:0007669"/>
    <property type="project" value="UniProtKB-KW"/>
</dbReference>
<dbReference type="EC" id="2.7.13.3" evidence="2"/>
<dbReference type="InterPro" id="IPR050482">
    <property type="entry name" value="Sensor_HK_TwoCompSys"/>
</dbReference>
<evidence type="ECO:0000259" key="7">
    <source>
        <dbReference type="PROSITE" id="PS50109"/>
    </source>
</evidence>
<feature type="transmembrane region" description="Helical" evidence="6">
    <location>
        <begin position="276"/>
        <end position="297"/>
    </location>
</feature>
<accession>A0ABW0N7G2</accession>
<feature type="transmembrane region" description="Helical" evidence="6">
    <location>
        <begin position="333"/>
        <end position="350"/>
    </location>
</feature>
<feature type="transmembrane region" description="Helical" evidence="6">
    <location>
        <begin position="303"/>
        <end position="321"/>
    </location>
</feature>
<feature type="transmembrane region" description="Helical" evidence="6">
    <location>
        <begin position="370"/>
        <end position="388"/>
    </location>
</feature>
<dbReference type="PROSITE" id="PS50109">
    <property type="entry name" value="HIS_KIN"/>
    <property type="match status" value="1"/>
</dbReference>
<reference evidence="9" key="1">
    <citation type="journal article" date="2019" name="Int. J. Syst. Evol. Microbiol.">
        <title>The Global Catalogue of Microorganisms (GCM) 10K type strain sequencing project: providing services to taxonomists for standard genome sequencing and annotation.</title>
        <authorList>
            <consortium name="The Broad Institute Genomics Platform"/>
            <consortium name="The Broad Institute Genome Sequencing Center for Infectious Disease"/>
            <person name="Wu L."/>
            <person name="Ma J."/>
        </authorList>
    </citation>
    <scope>NUCLEOTIDE SEQUENCE [LARGE SCALE GENOMIC DNA]</scope>
    <source>
        <strain evidence="9">CCUG 57401</strain>
    </source>
</reference>
<dbReference type="Proteomes" id="UP001596037">
    <property type="component" value="Unassembled WGS sequence"/>
</dbReference>
<evidence type="ECO:0000256" key="3">
    <source>
        <dbReference type="ARBA" id="ARBA00022679"/>
    </source>
</evidence>
<keyword evidence="6" id="KW-0812">Transmembrane</keyword>
<name>A0ABW0N7G2_9BURK</name>
<feature type="transmembrane region" description="Helical" evidence="6">
    <location>
        <begin position="212"/>
        <end position="232"/>
    </location>
</feature>
<sequence>MKRAAQFLVLLLGVALVLALVRPHPHQQPEPGTLVVGSAVFLKSDEATPPADGAPWVPRSLPDNWRTSNPGLSGYGWYRSSFLLPQAPATPWAAYLPIVGTTYQLLVNGVEVGNGGGMSGTVVRNMGVPRLDPIEAHLLHAGENRLELRLRVAPNLRGGLGPLTLGPRSLVEPLYDADYFWRVTLPRSLNIALIFAGLLVLLLWLRRPAETIHGCFAALAIVWSIRNFHYTVSPSWVPSGLWEAYVLDSLAVVMLLLWLFVLRLTGRRHPRLERWVVRGCMAAIAVAGALALLAPQAASAIRIPWYLLCAALGAWTIAILVDFLRRSANRDRIGVWAILGAALVTLALGLSDLAVSAQLLPFGPAARMAYGAPVLLCALVFALAESYFRTYDQVRSLNADLERRVGERALELQRTHQRVRSLERVTTLAGERERLMRDMHDGIGSQLMTTLDAVEHGGAGGDQVAAMLRDCIDDLRLMIDSLEPDDESLLVALANLRYRLEPRLAAAGIALDWQAQREIGLPAPGSVLQVLRIVQEAVTNVLRHAGASRLHVRARAEAGELVLEVKDDGRGIGPAAPTDAGAARAGRGLHNMRNRAAQLGGTLRIDSTAAGTVLTLRVPMPSQHP</sequence>
<dbReference type="PANTHER" id="PTHR24421:SF10">
    <property type="entry name" value="NITRATE_NITRITE SENSOR PROTEIN NARQ"/>
    <property type="match status" value="1"/>
</dbReference>
<evidence type="ECO:0000256" key="4">
    <source>
        <dbReference type="ARBA" id="ARBA00022777"/>
    </source>
</evidence>
<keyword evidence="4 8" id="KW-0418">Kinase</keyword>
<keyword evidence="5" id="KW-0902">Two-component regulatory system</keyword>
<organism evidence="8 9">
    <name type="scientific">Caenimonas terrae</name>
    <dbReference type="NCBI Taxonomy" id="696074"/>
    <lineage>
        <taxon>Bacteria</taxon>
        <taxon>Pseudomonadati</taxon>
        <taxon>Pseudomonadota</taxon>
        <taxon>Betaproteobacteria</taxon>
        <taxon>Burkholderiales</taxon>
        <taxon>Comamonadaceae</taxon>
        <taxon>Caenimonas</taxon>
    </lineage>
</organism>
<dbReference type="InterPro" id="IPR003594">
    <property type="entry name" value="HATPase_dom"/>
</dbReference>
<keyword evidence="3" id="KW-0808">Transferase</keyword>
<dbReference type="InterPro" id="IPR005467">
    <property type="entry name" value="His_kinase_dom"/>
</dbReference>
<dbReference type="RefSeq" id="WP_376847962.1">
    <property type="nucleotide sequence ID" value="NZ_JBHSMF010000002.1"/>
</dbReference>
<dbReference type="SUPFAM" id="SSF49785">
    <property type="entry name" value="Galactose-binding domain-like"/>
    <property type="match status" value="1"/>
</dbReference>
<dbReference type="InterPro" id="IPR008979">
    <property type="entry name" value="Galactose-bd-like_sf"/>
</dbReference>
<dbReference type="EMBL" id="JBHSMF010000002">
    <property type="protein sequence ID" value="MFC5495926.1"/>
    <property type="molecule type" value="Genomic_DNA"/>
</dbReference>
<evidence type="ECO:0000313" key="9">
    <source>
        <dbReference type="Proteomes" id="UP001596037"/>
    </source>
</evidence>
<evidence type="ECO:0000256" key="1">
    <source>
        <dbReference type="ARBA" id="ARBA00000085"/>
    </source>
</evidence>
<dbReference type="Pfam" id="PF02518">
    <property type="entry name" value="HATPase_c"/>
    <property type="match status" value="1"/>
</dbReference>
<comment type="caution">
    <text evidence="8">The sequence shown here is derived from an EMBL/GenBank/DDBJ whole genome shotgun (WGS) entry which is preliminary data.</text>
</comment>
<proteinExistence type="predicted"/>
<dbReference type="SMART" id="SM00387">
    <property type="entry name" value="HATPase_c"/>
    <property type="match status" value="1"/>
</dbReference>
<dbReference type="Gene3D" id="3.30.565.10">
    <property type="entry name" value="Histidine kinase-like ATPase, C-terminal domain"/>
    <property type="match status" value="1"/>
</dbReference>
<dbReference type="InterPro" id="IPR036890">
    <property type="entry name" value="HATPase_C_sf"/>
</dbReference>
<dbReference type="SUPFAM" id="SSF55874">
    <property type="entry name" value="ATPase domain of HSP90 chaperone/DNA topoisomerase II/histidine kinase"/>
    <property type="match status" value="1"/>
</dbReference>
<feature type="transmembrane region" description="Helical" evidence="6">
    <location>
        <begin position="188"/>
        <end position="205"/>
    </location>
</feature>
<keyword evidence="9" id="KW-1185">Reference proteome</keyword>
<gene>
    <name evidence="8" type="ORF">ACFPOE_00125</name>
</gene>
<evidence type="ECO:0000256" key="2">
    <source>
        <dbReference type="ARBA" id="ARBA00012438"/>
    </source>
</evidence>
<keyword evidence="6" id="KW-1133">Transmembrane helix</keyword>
<dbReference type="CDD" id="cd16917">
    <property type="entry name" value="HATPase_UhpB-NarQ-NarX-like"/>
    <property type="match status" value="1"/>
</dbReference>
<comment type="catalytic activity">
    <reaction evidence="1">
        <text>ATP + protein L-histidine = ADP + protein N-phospho-L-histidine.</text>
        <dbReference type="EC" id="2.7.13.3"/>
    </reaction>
</comment>
<keyword evidence="6" id="KW-0472">Membrane</keyword>
<protein>
    <recommendedName>
        <fullName evidence="2">histidine kinase</fullName>
        <ecNumber evidence="2">2.7.13.3</ecNumber>
    </recommendedName>
</protein>
<feature type="domain" description="Histidine kinase" evidence="7">
    <location>
        <begin position="434"/>
        <end position="622"/>
    </location>
</feature>
<feature type="transmembrane region" description="Helical" evidence="6">
    <location>
        <begin position="244"/>
        <end position="264"/>
    </location>
</feature>
<dbReference type="PANTHER" id="PTHR24421">
    <property type="entry name" value="NITRATE/NITRITE SENSOR PROTEIN NARX-RELATED"/>
    <property type="match status" value="1"/>
</dbReference>
<evidence type="ECO:0000256" key="6">
    <source>
        <dbReference type="SAM" id="Phobius"/>
    </source>
</evidence>
<evidence type="ECO:0000256" key="5">
    <source>
        <dbReference type="ARBA" id="ARBA00023012"/>
    </source>
</evidence>
<evidence type="ECO:0000313" key="8">
    <source>
        <dbReference type="EMBL" id="MFC5495926.1"/>
    </source>
</evidence>